<evidence type="ECO:0000313" key="3">
    <source>
        <dbReference type="Proteomes" id="UP000596742"/>
    </source>
</evidence>
<organism evidence="2 3">
    <name type="scientific">Mytilus galloprovincialis</name>
    <name type="common">Mediterranean mussel</name>
    <dbReference type="NCBI Taxonomy" id="29158"/>
    <lineage>
        <taxon>Eukaryota</taxon>
        <taxon>Metazoa</taxon>
        <taxon>Spiralia</taxon>
        <taxon>Lophotrochozoa</taxon>
        <taxon>Mollusca</taxon>
        <taxon>Bivalvia</taxon>
        <taxon>Autobranchia</taxon>
        <taxon>Pteriomorphia</taxon>
        <taxon>Mytilida</taxon>
        <taxon>Mytiloidea</taxon>
        <taxon>Mytilidae</taxon>
        <taxon>Mytilinae</taxon>
        <taxon>Mytilus</taxon>
    </lineage>
</organism>
<name>A0A8B6CEV0_MYTGA</name>
<gene>
    <name evidence="2" type="ORF">MGAL_10B057800</name>
</gene>
<reference evidence="2" key="1">
    <citation type="submission" date="2018-11" db="EMBL/GenBank/DDBJ databases">
        <authorList>
            <person name="Alioto T."/>
            <person name="Alioto T."/>
        </authorList>
    </citation>
    <scope>NUCLEOTIDE SEQUENCE</scope>
</reference>
<accession>A0A8B6CEV0</accession>
<protein>
    <submittedName>
        <fullName evidence="2">Uncharacterized protein</fullName>
    </submittedName>
</protein>
<keyword evidence="3" id="KW-1185">Reference proteome</keyword>
<evidence type="ECO:0000313" key="2">
    <source>
        <dbReference type="EMBL" id="VDI02980.1"/>
    </source>
</evidence>
<feature type="compositionally biased region" description="Basic and acidic residues" evidence="1">
    <location>
        <begin position="31"/>
        <end position="43"/>
    </location>
</feature>
<proteinExistence type="predicted"/>
<dbReference type="AlphaFoldDB" id="A0A8B6CEV0"/>
<feature type="region of interest" description="Disordered" evidence="1">
    <location>
        <begin position="1"/>
        <end position="76"/>
    </location>
</feature>
<comment type="caution">
    <text evidence="2">The sequence shown here is derived from an EMBL/GenBank/DDBJ whole genome shotgun (WGS) entry which is preliminary data.</text>
</comment>
<dbReference type="Proteomes" id="UP000596742">
    <property type="component" value="Unassembled WGS sequence"/>
</dbReference>
<evidence type="ECO:0000256" key="1">
    <source>
        <dbReference type="SAM" id="MobiDB-lite"/>
    </source>
</evidence>
<sequence length="161" mass="17974">MPNKRNAIGSPSRAMGKKRRTANRTGGQRMQNEEITQKKDGAGRRRTAKKTQGVGHVVAEGPVETTDFSSGNESEEDARAFPLLRHDPLHQNFEIANNSIDFTPSQESSIHDTVGEHVSFKIKEKIWEGKFIELAFSFENAKSNGRGGRGRFEIKKGKNLH</sequence>
<dbReference type="EMBL" id="UYJE01001542">
    <property type="protein sequence ID" value="VDI02980.1"/>
    <property type="molecule type" value="Genomic_DNA"/>
</dbReference>